<name>A0ABX1GQX1_9FLAO</name>
<dbReference type="InterPro" id="IPR036249">
    <property type="entry name" value="Thioredoxin-like_sf"/>
</dbReference>
<dbReference type="SUPFAM" id="SSF52833">
    <property type="entry name" value="Thioredoxin-like"/>
    <property type="match status" value="1"/>
</dbReference>
<reference evidence="1 2" key="1">
    <citation type="submission" date="2020-04" db="EMBL/GenBank/DDBJ databases">
        <authorList>
            <person name="Yoon J."/>
        </authorList>
    </citation>
    <scope>NUCLEOTIDE SEQUENCE [LARGE SCALE GENOMIC DNA]</scope>
    <source>
        <strain evidence="1 2">DJ-13</strain>
    </source>
</reference>
<protein>
    <submittedName>
        <fullName evidence="1">DUF1223 domain-containing protein</fullName>
    </submittedName>
</protein>
<dbReference type="PANTHER" id="PTHR36057">
    <property type="match status" value="1"/>
</dbReference>
<dbReference type="RefSeq" id="WP_168552215.1">
    <property type="nucleotide sequence ID" value="NZ_JAAWWL010000002.1"/>
</dbReference>
<keyword evidence="2" id="KW-1185">Reference proteome</keyword>
<dbReference type="Pfam" id="PF06764">
    <property type="entry name" value="DUF1223"/>
    <property type="match status" value="1"/>
</dbReference>
<organism evidence="1 2">
    <name type="scientific">Croceivirga thetidis</name>
    <dbReference type="NCBI Taxonomy" id="2721623"/>
    <lineage>
        <taxon>Bacteria</taxon>
        <taxon>Pseudomonadati</taxon>
        <taxon>Bacteroidota</taxon>
        <taxon>Flavobacteriia</taxon>
        <taxon>Flavobacteriales</taxon>
        <taxon>Flavobacteriaceae</taxon>
        <taxon>Croceivirga</taxon>
    </lineage>
</organism>
<sequence>MIKNLSIVTIVLVGLLSTAFLASNEPENKLTTSNFKPIVVLELFTSQGCSSCPPADVLLDEVKVKYPKDVYALSYHVDYWNYIGWKDPFSQSKFSTKQRFYNSKLRSRGNYTPQLVVNGSEHFVGSNRLKMYNAIESKKNLNPTNQVEIKNVGKKNNTISFNYELLGSVKDKDVRAVLVLNERITKVSRGENRNRTLKNTNIVVAEKYLSNINEKSGIIKIPELVSENDELSLMIIIETSDLTITGAAKEKIN</sequence>
<dbReference type="PANTHER" id="PTHR36057:SF1">
    <property type="entry name" value="LIPOPROTEIN LIPID ATTACHMENT SITE-LIKE PROTEIN, PUTATIVE (DUF1223)-RELATED"/>
    <property type="match status" value="1"/>
</dbReference>
<dbReference type="EMBL" id="JAAWWL010000002">
    <property type="protein sequence ID" value="NKI31984.1"/>
    <property type="molecule type" value="Genomic_DNA"/>
</dbReference>
<proteinExistence type="predicted"/>
<evidence type="ECO:0000313" key="2">
    <source>
        <dbReference type="Proteomes" id="UP000718451"/>
    </source>
</evidence>
<dbReference type="InterPro" id="IPR010634">
    <property type="entry name" value="DUF1223"/>
</dbReference>
<dbReference type="Proteomes" id="UP000718451">
    <property type="component" value="Unassembled WGS sequence"/>
</dbReference>
<evidence type="ECO:0000313" key="1">
    <source>
        <dbReference type="EMBL" id="NKI31984.1"/>
    </source>
</evidence>
<gene>
    <name evidence="1" type="ORF">HCU67_08505</name>
</gene>
<comment type="caution">
    <text evidence="1">The sequence shown here is derived from an EMBL/GenBank/DDBJ whole genome shotgun (WGS) entry which is preliminary data.</text>
</comment>
<accession>A0ABX1GQX1</accession>